<accession>M7YF17</accession>
<proteinExistence type="predicted"/>
<reference evidence="4" key="1">
    <citation type="journal article" date="2013" name="Nature">
        <title>Draft genome of the wheat A-genome progenitor Triticum urartu.</title>
        <authorList>
            <person name="Ling H.Q."/>
            <person name="Zhao S."/>
            <person name="Liu D."/>
            <person name="Wang J."/>
            <person name="Sun H."/>
            <person name="Zhang C."/>
            <person name="Fan H."/>
            <person name="Li D."/>
            <person name="Dong L."/>
            <person name="Tao Y."/>
            <person name="Gao C."/>
            <person name="Wu H."/>
            <person name="Li Y."/>
            <person name="Cui Y."/>
            <person name="Guo X."/>
            <person name="Zheng S."/>
            <person name="Wang B."/>
            <person name="Yu K."/>
            <person name="Liang Q."/>
            <person name="Yang W."/>
            <person name="Lou X."/>
            <person name="Chen J."/>
            <person name="Feng M."/>
            <person name="Jian J."/>
            <person name="Zhang X."/>
            <person name="Luo G."/>
            <person name="Jiang Y."/>
            <person name="Liu J."/>
            <person name="Wang Z."/>
            <person name="Sha Y."/>
            <person name="Zhang B."/>
            <person name="Wu H."/>
            <person name="Tang D."/>
            <person name="Shen Q."/>
            <person name="Xue P."/>
            <person name="Zou S."/>
            <person name="Wang X."/>
            <person name="Liu X."/>
            <person name="Wang F."/>
            <person name="Yang Y."/>
            <person name="An X."/>
            <person name="Dong Z."/>
            <person name="Zhang K."/>
            <person name="Zhang X."/>
            <person name="Luo M.C."/>
            <person name="Dvorak J."/>
            <person name="Tong Y."/>
            <person name="Wang J."/>
            <person name="Yang H."/>
            <person name="Li Z."/>
            <person name="Wang D."/>
            <person name="Zhang A."/>
            <person name="Wang J."/>
        </authorList>
    </citation>
    <scope>NUCLEOTIDE SEQUENCE</scope>
</reference>
<evidence type="ECO:0000313" key="4">
    <source>
        <dbReference type="EMBL" id="EMS45321.1"/>
    </source>
</evidence>
<name>M7YF17_TRIUA</name>
<dbReference type="PANTHER" id="PTHR46502">
    <property type="entry name" value="C2 DOMAIN-CONTAINING"/>
    <property type="match status" value="1"/>
</dbReference>
<keyword evidence="1" id="KW-0479">Metal-binding</keyword>
<sequence length="339" mass="38756">MSYVNDMQKNDLWTELKSNFTLPPEDNPEKPVKEQLIKSFALKRMAELFRRWKKELNKFVENNETPEFKSRYEKIRDHWPAFVAHKTSEKSKKMSATNKQNAAKKKHHHRTGLGHWSDARAQQTFPIFSFNNNDRKTGQRICSLAPNWRKLIDSVEGFLDFTYTPLYTVVPWWVGEGDIHPDQERDPRLGRPAGDREGGGDMVRGKLEVLLVSAKGLDDSDFFNSMDPYVILTCRSHEQKSTVASGAGSEPEWNETFFFAVSGDAPELRVKIMDSDALSADDLVGEAWQAVLQEGSLPPAVHRVVKDEEYRGEIKIALTFTPAEENEEEESYGGWNQST</sequence>
<dbReference type="InterPro" id="IPR035892">
    <property type="entry name" value="C2_domain_sf"/>
</dbReference>
<dbReference type="SMART" id="SM00239">
    <property type="entry name" value="C2"/>
    <property type="match status" value="1"/>
</dbReference>
<protein>
    <submittedName>
        <fullName evidence="4">Elicitor-responsive protein 3</fullName>
    </submittedName>
</protein>
<dbReference type="Pfam" id="PF00168">
    <property type="entry name" value="C2"/>
    <property type="match status" value="1"/>
</dbReference>
<dbReference type="PANTHER" id="PTHR46502:SF17">
    <property type="entry name" value="OS04G0682100 PROTEIN"/>
    <property type="match status" value="1"/>
</dbReference>
<organism evidence="4">
    <name type="scientific">Triticum urartu</name>
    <name type="common">Red wild einkorn</name>
    <name type="synonym">Crithodium urartu</name>
    <dbReference type="NCBI Taxonomy" id="4572"/>
    <lineage>
        <taxon>Eukaryota</taxon>
        <taxon>Viridiplantae</taxon>
        <taxon>Streptophyta</taxon>
        <taxon>Embryophyta</taxon>
        <taxon>Tracheophyta</taxon>
        <taxon>Spermatophyta</taxon>
        <taxon>Magnoliopsida</taxon>
        <taxon>Liliopsida</taxon>
        <taxon>Poales</taxon>
        <taxon>Poaceae</taxon>
        <taxon>BOP clade</taxon>
        <taxon>Pooideae</taxon>
        <taxon>Triticodae</taxon>
        <taxon>Triticeae</taxon>
        <taxon>Triticinae</taxon>
        <taxon>Triticum</taxon>
    </lineage>
</organism>
<dbReference type="GO" id="GO:0046872">
    <property type="term" value="F:metal ion binding"/>
    <property type="evidence" value="ECO:0007669"/>
    <property type="project" value="UniProtKB-KW"/>
</dbReference>
<gene>
    <name evidence="4" type="ORF">TRIUR3_24257</name>
</gene>
<dbReference type="SUPFAM" id="SSF49562">
    <property type="entry name" value="C2 domain (Calcium/lipid-binding domain, CaLB)"/>
    <property type="match status" value="1"/>
</dbReference>
<dbReference type="STRING" id="4572.M7YF17"/>
<evidence type="ECO:0000256" key="1">
    <source>
        <dbReference type="ARBA" id="ARBA00022723"/>
    </source>
</evidence>
<dbReference type="eggNOG" id="KOG1030">
    <property type="taxonomic scope" value="Eukaryota"/>
</dbReference>
<dbReference type="EMBL" id="KD288462">
    <property type="protein sequence ID" value="EMS45321.1"/>
    <property type="molecule type" value="Genomic_DNA"/>
</dbReference>
<dbReference type="Gene3D" id="2.60.40.150">
    <property type="entry name" value="C2 domain"/>
    <property type="match status" value="1"/>
</dbReference>
<feature type="compositionally biased region" description="Basic residues" evidence="3">
    <location>
        <begin position="102"/>
        <end position="112"/>
    </location>
</feature>
<dbReference type="InterPro" id="IPR000008">
    <property type="entry name" value="C2_dom"/>
</dbReference>
<feature type="region of interest" description="Disordered" evidence="3">
    <location>
        <begin position="180"/>
        <end position="200"/>
    </location>
</feature>
<dbReference type="AlphaFoldDB" id="M7YF17"/>
<evidence type="ECO:0000256" key="3">
    <source>
        <dbReference type="SAM" id="MobiDB-lite"/>
    </source>
</evidence>
<evidence type="ECO:0000256" key="2">
    <source>
        <dbReference type="ARBA" id="ARBA00022837"/>
    </source>
</evidence>
<dbReference type="PROSITE" id="PS50004">
    <property type="entry name" value="C2"/>
    <property type="match status" value="1"/>
</dbReference>
<feature type="region of interest" description="Disordered" evidence="3">
    <location>
        <begin position="87"/>
        <end position="113"/>
    </location>
</feature>
<keyword evidence="2" id="KW-0106">Calcium</keyword>